<dbReference type="Pfam" id="PF13843">
    <property type="entry name" value="DDE_Tnp_1_7"/>
    <property type="match status" value="1"/>
</dbReference>
<accession>A0ABM0K2K1</accession>
<reference evidence="3" key="1">
    <citation type="submission" date="2025-08" db="UniProtKB">
        <authorList>
            <consortium name="RefSeq"/>
        </authorList>
    </citation>
    <scope>IDENTIFICATION</scope>
</reference>
<protein>
    <submittedName>
        <fullName evidence="3">PiggyBac transposable element-derived protein 4</fullName>
    </submittedName>
</protein>
<evidence type="ECO:0000259" key="1">
    <source>
        <dbReference type="Pfam" id="PF13843"/>
    </source>
</evidence>
<gene>
    <name evidence="3" type="primary">LOC101850748</name>
</gene>
<proteinExistence type="predicted"/>
<evidence type="ECO:0000313" key="3">
    <source>
        <dbReference type="RefSeq" id="XP_005107278.1"/>
    </source>
</evidence>
<organism evidence="2 3">
    <name type="scientific">Aplysia californica</name>
    <name type="common">California sea hare</name>
    <dbReference type="NCBI Taxonomy" id="6500"/>
    <lineage>
        <taxon>Eukaryota</taxon>
        <taxon>Metazoa</taxon>
        <taxon>Spiralia</taxon>
        <taxon>Lophotrochozoa</taxon>
        <taxon>Mollusca</taxon>
        <taxon>Gastropoda</taxon>
        <taxon>Heterobranchia</taxon>
        <taxon>Euthyneura</taxon>
        <taxon>Tectipleura</taxon>
        <taxon>Aplysiida</taxon>
        <taxon>Aplysioidea</taxon>
        <taxon>Aplysiidae</taxon>
        <taxon>Aplysia</taxon>
    </lineage>
</organism>
<dbReference type="RefSeq" id="XP_005107278.1">
    <property type="nucleotide sequence ID" value="XM_005107221.1"/>
</dbReference>
<feature type="domain" description="PiggyBac transposable element-derived protein" evidence="1">
    <location>
        <begin position="4"/>
        <end position="210"/>
    </location>
</feature>
<keyword evidence="2" id="KW-1185">Reference proteome</keyword>
<sequence length="250" mass="28141">MDSAFKGRLRFKVYNPKKPAKFGIKIYEVCESESWYLLGMNVYTGGEAQETFSSLAGWSEECCTTTKLVVGLLAYCGLLDKGHHVYLDNYYVSPELFDELHLLGTGACGTVRTNRKEMPDAIKKKAGIKLSQGETIFRQRDNLFALRHTDKRDVHTLSTIHDENLVTLTKKDHEGNPIVKPEVMVQNVKNMGGVDLSDQLMKNYACIRRMASSVFSTALHAVDERSGWRALSLAPHFMQSMSVQDGQLRV</sequence>
<dbReference type="PANTHER" id="PTHR46599">
    <property type="entry name" value="PIGGYBAC TRANSPOSABLE ELEMENT-DERIVED PROTEIN 4"/>
    <property type="match status" value="1"/>
</dbReference>
<dbReference type="PANTHER" id="PTHR46599:SF3">
    <property type="entry name" value="PIGGYBAC TRANSPOSABLE ELEMENT-DERIVED PROTEIN 4"/>
    <property type="match status" value="1"/>
</dbReference>
<evidence type="ECO:0000313" key="2">
    <source>
        <dbReference type="Proteomes" id="UP000694888"/>
    </source>
</evidence>
<dbReference type="Proteomes" id="UP000694888">
    <property type="component" value="Unplaced"/>
</dbReference>
<dbReference type="GeneID" id="101850748"/>
<dbReference type="InterPro" id="IPR029526">
    <property type="entry name" value="PGBD"/>
</dbReference>
<name>A0ABM0K2K1_APLCA</name>